<reference evidence="2" key="1">
    <citation type="journal article" date="2013" name="PLoS Pathog.">
        <title>Deciphering the cryptic genome: genome-wide analyses of the rice pathogen Fusarium fujikuroi reveal complex regulation of secondary metabolism and novel metabolites.</title>
        <authorList>
            <person name="Wiemann P."/>
            <person name="Sieber C.M."/>
            <person name="von Bargen K.W."/>
            <person name="Studt L."/>
            <person name="Niehaus E.M."/>
            <person name="Espino J.J."/>
            <person name="Huss K."/>
            <person name="Michielse C.B."/>
            <person name="Albermann S."/>
            <person name="Wagner D."/>
            <person name="Bergner S.V."/>
            <person name="Connolly L.R."/>
            <person name="Fischer A."/>
            <person name="Reuter G."/>
            <person name="Kleigrewe K."/>
            <person name="Bald T."/>
            <person name="Wingfield B.D."/>
            <person name="Ophir R."/>
            <person name="Freeman S."/>
            <person name="Hippler M."/>
            <person name="Smith K.M."/>
            <person name="Brown D.W."/>
            <person name="Proctor R.H."/>
            <person name="Munsterkotter M."/>
            <person name="Freitag M."/>
            <person name="Humpf H.U."/>
            <person name="Guldener U."/>
            <person name="Tudzynski B."/>
        </authorList>
    </citation>
    <scope>NUCLEOTIDE SEQUENCE [LARGE SCALE GENOMIC DNA]</scope>
    <source>
        <strain evidence="2">CBS 195.34 / IMI 58289 / NRRL A-6831</strain>
    </source>
</reference>
<dbReference type="VEuPathDB" id="FungiDB:FFUJ_11402"/>
<dbReference type="GeneID" id="35404864"/>
<organism evidence="1 2">
    <name type="scientific">Gibberella fujikuroi (strain CBS 195.34 / IMI 58289 / NRRL A-6831)</name>
    <name type="common">Bakanae and foot rot disease fungus</name>
    <name type="synonym">Fusarium fujikuroi</name>
    <dbReference type="NCBI Taxonomy" id="1279085"/>
    <lineage>
        <taxon>Eukaryota</taxon>
        <taxon>Fungi</taxon>
        <taxon>Dikarya</taxon>
        <taxon>Ascomycota</taxon>
        <taxon>Pezizomycotina</taxon>
        <taxon>Sordariomycetes</taxon>
        <taxon>Hypocreomycetidae</taxon>
        <taxon>Hypocreales</taxon>
        <taxon>Nectriaceae</taxon>
        <taxon>Fusarium</taxon>
        <taxon>Fusarium fujikuroi species complex</taxon>
    </lineage>
</organism>
<dbReference type="EMBL" id="HF679033">
    <property type="protein sequence ID" value="CCT75383.1"/>
    <property type="molecule type" value="Genomic_DNA"/>
</dbReference>
<evidence type="ECO:0000313" key="1">
    <source>
        <dbReference type="EMBL" id="CCT75383.1"/>
    </source>
</evidence>
<dbReference type="AlphaFoldDB" id="S0EK39"/>
<dbReference type="Proteomes" id="UP000016800">
    <property type="component" value="Chromosome XI"/>
</dbReference>
<sequence length="100" mass="11615">MDARCQPPARSASRTQIYIVVNRFSSHEELDLPPGNFFFDARNLWSIVMQRPYHALMQYGLLVDGDLRRNMAKVQVTMERPELQLLYFEVASFESSTRGC</sequence>
<keyword evidence="2" id="KW-1185">Reference proteome</keyword>
<gene>
    <name evidence="1" type="ORF">FFUJ_11402</name>
</gene>
<protein>
    <submittedName>
        <fullName evidence="1">Uncharacterized protein</fullName>
    </submittedName>
</protein>
<name>S0EK39_GIBF5</name>
<evidence type="ECO:0000313" key="2">
    <source>
        <dbReference type="Proteomes" id="UP000016800"/>
    </source>
</evidence>
<accession>S0EK39</accession>
<dbReference type="HOGENOM" id="CLU_2306381_0_0_1"/>
<dbReference type="RefSeq" id="XP_023437429.1">
    <property type="nucleotide sequence ID" value="XM_023570297.1"/>
</dbReference>
<proteinExistence type="predicted"/>